<name>A0A388TJL7_9BACT</name>
<protein>
    <submittedName>
        <fullName evidence="1">Phage tail fiber protein</fullName>
    </submittedName>
</protein>
<organism evidence="1 2">
    <name type="scientific">Candidatus Termititenax persephonae</name>
    <dbReference type="NCBI Taxonomy" id="2218525"/>
    <lineage>
        <taxon>Bacteria</taxon>
        <taxon>Bacillati</taxon>
        <taxon>Candidatus Margulisiibacteriota</taxon>
        <taxon>Candidatus Termititenacia</taxon>
        <taxon>Candidatus Termititenacales</taxon>
        <taxon>Candidatus Termititenacaceae</taxon>
        <taxon>Candidatus Termititenax</taxon>
    </lineage>
</organism>
<evidence type="ECO:0000313" key="2">
    <source>
        <dbReference type="Proteomes" id="UP000275925"/>
    </source>
</evidence>
<dbReference type="AlphaFoldDB" id="A0A388TJL7"/>
<dbReference type="EMBL" id="BGZO01000161">
    <property type="protein sequence ID" value="GBR77257.1"/>
    <property type="molecule type" value="Genomic_DNA"/>
</dbReference>
<keyword evidence="2" id="KW-1185">Reference proteome</keyword>
<reference evidence="1 2" key="1">
    <citation type="journal article" date="2019" name="ISME J.">
        <title>Genome analyses of uncultured TG2/ZB3 bacteria in 'Margulisbacteria' specifically attached to ectosymbiotic spirochetes of protists in the termite gut.</title>
        <authorList>
            <person name="Utami Y.D."/>
            <person name="Kuwahara H."/>
            <person name="Igai K."/>
            <person name="Murakami T."/>
            <person name="Sugaya K."/>
            <person name="Morikawa T."/>
            <person name="Nagura Y."/>
            <person name="Yuki M."/>
            <person name="Deevong P."/>
            <person name="Inoue T."/>
            <person name="Kihara K."/>
            <person name="Lo N."/>
            <person name="Yamada A."/>
            <person name="Ohkuma M."/>
            <person name="Hongoh Y."/>
        </authorList>
    </citation>
    <scope>NUCLEOTIDE SEQUENCE [LARGE SCALE GENOMIC DNA]</scope>
    <source>
        <strain evidence="1">NkOx7-02</strain>
    </source>
</reference>
<dbReference type="Proteomes" id="UP000275925">
    <property type="component" value="Unassembled WGS sequence"/>
</dbReference>
<sequence>MADNYGDQVKYKSDPYNIDSEKKITASGVRTALGTKEDVANKQDTITDNSTYYPSAKAVYAHTSSTSNPHGVTAAQVGLGSVNNTSDANKPISTATQAAITAEATNRVNADAAINAALSAEATARANADTAINTALSGKQAALPIGTILMYKGTGWVDNSTLPGWYACTSANTGRGCPNLVDKFLRGGSSSDGTGGADSQTVAVPLKSHNHTFIGTAATGSINADNNSDHQSAFENVSSASGVFSTSTFASRTHFADGGGQLSSLTSLNFSMTPSGTISTEGEDGPSITIDTVPSYFTVIYIMKIS</sequence>
<comment type="caution">
    <text evidence="1">The sequence shown here is derived from an EMBL/GenBank/DDBJ whole genome shotgun (WGS) entry which is preliminary data.</text>
</comment>
<dbReference type="SUPFAM" id="SSF88874">
    <property type="entry name" value="Receptor-binding domain of short tail fibre protein gp12"/>
    <property type="match status" value="1"/>
</dbReference>
<evidence type="ECO:0000313" key="1">
    <source>
        <dbReference type="EMBL" id="GBR77257.1"/>
    </source>
</evidence>
<proteinExistence type="predicted"/>
<accession>A0A388TJL7</accession>
<gene>
    <name evidence="1" type="ORF">NO2_1667</name>
</gene>